<keyword evidence="2" id="KW-1185">Reference proteome</keyword>
<accession>A0A7D9EQ90</accession>
<name>A0A7D9EQ90_PARCT</name>
<dbReference type="AlphaFoldDB" id="A0A7D9EQ90"/>
<comment type="caution">
    <text evidence="1">The sequence shown here is derived from an EMBL/GenBank/DDBJ whole genome shotgun (WGS) entry which is preliminary data.</text>
</comment>
<dbReference type="EMBL" id="CACRXK020008455">
    <property type="protein sequence ID" value="CAB4014807.1"/>
    <property type="molecule type" value="Genomic_DNA"/>
</dbReference>
<gene>
    <name evidence="1" type="ORF">PACLA_8A001352</name>
</gene>
<protein>
    <submittedName>
        <fullName evidence="1">Uncharacterized protein</fullName>
    </submittedName>
</protein>
<organism evidence="1 2">
    <name type="scientific">Paramuricea clavata</name>
    <name type="common">Red gorgonian</name>
    <name type="synonym">Violescent sea-whip</name>
    <dbReference type="NCBI Taxonomy" id="317549"/>
    <lineage>
        <taxon>Eukaryota</taxon>
        <taxon>Metazoa</taxon>
        <taxon>Cnidaria</taxon>
        <taxon>Anthozoa</taxon>
        <taxon>Octocorallia</taxon>
        <taxon>Malacalcyonacea</taxon>
        <taxon>Plexauridae</taxon>
        <taxon>Paramuricea</taxon>
    </lineage>
</organism>
<dbReference type="Proteomes" id="UP001152795">
    <property type="component" value="Unassembled WGS sequence"/>
</dbReference>
<sequence length="200" mass="22918">MRESLGKLLPAPCVDAARKIISDEKLDTIFDMAGTLQMIKIKADIDKIVQRTINWYVLGRSQPAYYSFKEGLRALGVLEAMLKYPNLFRETFCYNSEHLTVGMIMSVFKVKRAEEVNKYDEPVKMNQFQSAHVHSPPTEVIIHAGTNNIITDSTKECFDNIQLLSSRIKSMFKEARITISSLITREDIDVTLKTQERMSY</sequence>
<reference evidence="1" key="1">
    <citation type="submission" date="2020-04" db="EMBL/GenBank/DDBJ databases">
        <authorList>
            <person name="Alioto T."/>
            <person name="Alioto T."/>
            <person name="Gomez Garrido J."/>
        </authorList>
    </citation>
    <scope>NUCLEOTIDE SEQUENCE</scope>
    <source>
        <strain evidence="1">A484AB</strain>
    </source>
</reference>
<evidence type="ECO:0000313" key="2">
    <source>
        <dbReference type="Proteomes" id="UP001152795"/>
    </source>
</evidence>
<proteinExistence type="predicted"/>
<dbReference type="SUPFAM" id="SSF52266">
    <property type="entry name" value="SGNH hydrolase"/>
    <property type="match status" value="1"/>
</dbReference>
<evidence type="ECO:0000313" key="1">
    <source>
        <dbReference type="EMBL" id="CAB4014807.1"/>
    </source>
</evidence>